<sequence>MPEQPHQPIGLAELIQQVKQELLSTVPGKAKEAPILFVSGVEVEAQVTVKREGKAGIKIDVLSVGGGELGGGVSRDDVHKVKVTLSPLFDKERLLEFYQALQPDQVPVAVKQSLEALLKGEEGELADQF</sequence>
<proteinExistence type="predicted"/>
<comment type="caution">
    <text evidence="2">The sequence shown here is derived from an EMBL/GenBank/DDBJ whole genome shotgun (WGS) entry which is preliminary data.</text>
</comment>
<evidence type="ECO:0000313" key="2">
    <source>
        <dbReference type="EMBL" id="MEP1061525.1"/>
    </source>
</evidence>
<organism evidence="2 3">
    <name type="scientific">Stenomitos frigidus AS-A4</name>
    <dbReference type="NCBI Taxonomy" id="2933935"/>
    <lineage>
        <taxon>Bacteria</taxon>
        <taxon>Bacillati</taxon>
        <taxon>Cyanobacteriota</taxon>
        <taxon>Cyanophyceae</taxon>
        <taxon>Leptolyngbyales</taxon>
        <taxon>Leptolyngbyaceae</taxon>
        <taxon>Stenomitos</taxon>
    </lineage>
</organism>
<gene>
    <name evidence="2" type="ORF">NDI38_24300</name>
</gene>
<accession>A0ABV0KQP2</accession>
<name>A0ABV0KQP2_9CYAN</name>
<dbReference type="EMBL" id="JAMPLM010000036">
    <property type="protein sequence ID" value="MEP1061525.1"/>
    <property type="molecule type" value="Genomic_DNA"/>
</dbReference>
<keyword evidence="3" id="KW-1185">Reference proteome</keyword>
<protein>
    <recommendedName>
        <fullName evidence="1">Trypsin-co-occurring domain-containing protein</fullName>
    </recommendedName>
</protein>
<evidence type="ECO:0000259" key="1">
    <source>
        <dbReference type="Pfam" id="PF19631"/>
    </source>
</evidence>
<evidence type="ECO:0000313" key="3">
    <source>
        <dbReference type="Proteomes" id="UP001476950"/>
    </source>
</evidence>
<reference evidence="2 3" key="1">
    <citation type="submission" date="2022-04" db="EMBL/GenBank/DDBJ databases">
        <title>Positive selection, recombination, and allopatry shape intraspecific diversity of widespread and dominant cyanobacteria.</title>
        <authorList>
            <person name="Wei J."/>
            <person name="Shu W."/>
            <person name="Hu C."/>
        </authorList>
    </citation>
    <scope>NUCLEOTIDE SEQUENCE [LARGE SCALE GENOMIC DNA]</scope>
    <source>
        <strain evidence="2 3">AS-A4</strain>
    </source>
</reference>
<dbReference type="RefSeq" id="WP_190446804.1">
    <property type="nucleotide sequence ID" value="NZ_JAMPLM010000036.1"/>
</dbReference>
<dbReference type="InterPro" id="IPR045608">
    <property type="entry name" value="Trypco2"/>
</dbReference>
<dbReference type="Pfam" id="PF19631">
    <property type="entry name" value="Trypco2"/>
    <property type="match status" value="1"/>
</dbReference>
<feature type="domain" description="Trypsin-co-occurring" evidence="1">
    <location>
        <begin position="9"/>
        <end position="87"/>
    </location>
</feature>
<dbReference type="Proteomes" id="UP001476950">
    <property type="component" value="Unassembled WGS sequence"/>
</dbReference>